<dbReference type="PROSITE" id="PS00754">
    <property type="entry name" value="NA_NEUROTRAN_SYMP_2"/>
    <property type="match status" value="1"/>
</dbReference>
<sequence length="674" mass="75529">MTQNPAFIGDADFCDKTVTYCVNASDIPPQIPTKITIVETPASPDSSNYSNDDTKTNSMKPLPSPTKDRDQWGNDIEFLFSCIALSVGLGNVWRFPFTALQNGGGAFLVPYLIVLFLIGKPVYYMEMLLGQFSSRGSIKVFDMCPAMRGLGYSQTMATGIVTTFYASIMALTIRYFLASFQEPLPWTECKDEWSQGNVTCVSSSEKTGIYGGASGNHSGRSSAELYFLKLILKEADNIDDGIGVPNWQLALCLIFAWICVTTILIKGVRSSGKASYFLAVFPYIIMFILLIRACTLPGAWKGILFFIEPQWDKIWDAKVWYAAVTQVFFSLAICFGNIIMYASYNRFSHNIYRDVNIVTVLDTFTSLLSGFIIFGILGHLAFVTGAENIRDVVKPGPGLAFISYPDAIAKFEYLPQLFSVLFFLMLFVLGIGSNIGMAGCVMTVIRDRFPEIKPWKVAVSIGIVGCSIGFVYTTPGGQYVLTLVDFFGASFVAFVLAIVELITIAWIYGTLLILLRDNLINFFFVLGVNRLCKDAEFMLGIKTGLYWRICWGIITPLLMGSIMIYTLITLKPLTYNGYIYPNTAYVFGWCLTTFLILQLPLWMIYAIVKSKGETFIEKFVASFKPTDDWGPTDSVTNEKYHKFLREEYYSQECLFTTRGLIKGLLEYARRNLFD</sequence>
<feature type="binding site" evidence="14">
    <location>
        <position position="433"/>
    </location>
    <ligand>
        <name>Na(+)</name>
        <dbReference type="ChEBI" id="CHEBI:29101"/>
        <label>1</label>
    </ligand>
</feature>
<feature type="transmembrane region" description="Helical" evidence="17">
    <location>
        <begin position="320"/>
        <end position="343"/>
    </location>
</feature>
<feature type="transmembrane region" description="Helical" evidence="17">
    <location>
        <begin position="157"/>
        <end position="177"/>
    </location>
</feature>
<dbReference type="GO" id="GO:0046872">
    <property type="term" value="F:metal ion binding"/>
    <property type="evidence" value="ECO:0007669"/>
    <property type="project" value="UniProtKB-KW"/>
</dbReference>
<keyword evidence="14" id="KW-0479">Metal-binding</keyword>
<feature type="transmembrane region" description="Helical" evidence="17">
    <location>
        <begin position="105"/>
        <end position="125"/>
    </location>
</feature>
<evidence type="ECO:0000313" key="18">
    <source>
        <dbReference type="EMBL" id="SSX20287.1"/>
    </source>
</evidence>
<evidence type="ECO:0000256" key="14">
    <source>
        <dbReference type="PIRSR" id="PIRSR600175-1"/>
    </source>
</evidence>
<proteinExistence type="inferred from homology"/>
<dbReference type="SUPFAM" id="SSF161070">
    <property type="entry name" value="SNF-like"/>
    <property type="match status" value="1"/>
</dbReference>
<protein>
    <recommendedName>
        <fullName evidence="15">Transporter</fullName>
    </recommendedName>
</protein>
<feature type="transmembrane region" description="Helical" evidence="17">
    <location>
        <begin position="420"/>
        <end position="445"/>
    </location>
</feature>
<feature type="compositionally biased region" description="Polar residues" evidence="16">
    <location>
        <begin position="43"/>
        <end position="59"/>
    </location>
</feature>
<dbReference type="CDD" id="cd10324">
    <property type="entry name" value="SLC6sbd"/>
    <property type="match status" value="1"/>
</dbReference>
<evidence type="ECO:0000256" key="17">
    <source>
        <dbReference type="SAM" id="Phobius"/>
    </source>
</evidence>
<dbReference type="GO" id="GO:0015179">
    <property type="term" value="F:L-amino acid transmembrane transporter activity"/>
    <property type="evidence" value="ECO:0007669"/>
    <property type="project" value="TreeGrafter"/>
</dbReference>
<evidence type="ECO:0000256" key="1">
    <source>
        <dbReference type="ARBA" id="ARBA00004141"/>
    </source>
</evidence>
<evidence type="ECO:0000256" key="11">
    <source>
        <dbReference type="ARBA" id="ARBA00023180"/>
    </source>
</evidence>
<keyword evidence="8 14" id="KW-0915">Sodium</keyword>
<dbReference type="PROSITE" id="PS00610">
    <property type="entry name" value="NA_NEUROTRAN_SYMP_1"/>
    <property type="match status" value="1"/>
</dbReference>
<evidence type="ECO:0000256" key="6">
    <source>
        <dbReference type="ARBA" id="ARBA00022970"/>
    </source>
</evidence>
<dbReference type="GO" id="GO:0089718">
    <property type="term" value="P:amino acid import across plasma membrane"/>
    <property type="evidence" value="ECO:0007669"/>
    <property type="project" value="TreeGrafter"/>
</dbReference>
<dbReference type="EMBL" id="UFQT01000115">
    <property type="protein sequence ID" value="SSX20287.1"/>
    <property type="molecule type" value="Genomic_DNA"/>
</dbReference>
<dbReference type="PROSITE" id="PS50267">
    <property type="entry name" value="NA_NEUROTRAN_SYMP_3"/>
    <property type="match status" value="1"/>
</dbReference>
<comment type="function">
    <text evidence="13">Unusual broad substrate spectrum amino acid:sodium cotransporter that promotes absorption of the D isomers of essential amino acids. Neutral amino acids are the preferred substrates, especially methionine and phenylalanine.</text>
</comment>
<evidence type="ECO:0000256" key="7">
    <source>
        <dbReference type="ARBA" id="ARBA00022989"/>
    </source>
</evidence>
<keyword evidence="12" id="KW-0739">Sodium transport</keyword>
<feature type="binding site" evidence="14">
    <location>
        <position position="330"/>
    </location>
    <ligand>
        <name>Na(+)</name>
        <dbReference type="ChEBI" id="CHEBI:29101"/>
        <label>1</label>
    </ligand>
</feature>
<reference evidence="18" key="1">
    <citation type="submission" date="2018-07" db="EMBL/GenBank/DDBJ databases">
        <authorList>
            <person name="Quirk P.G."/>
            <person name="Krulwich T.A."/>
        </authorList>
    </citation>
    <scope>NUCLEOTIDE SEQUENCE</scope>
</reference>
<keyword evidence="10 17" id="KW-0472">Membrane</keyword>
<feature type="transmembrane region" description="Helical" evidence="17">
    <location>
        <begin position="586"/>
        <end position="608"/>
    </location>
</feature>
<accession>A0A336LVC3</accession>
<feature type="transmembrane region" description="Helical" evidence="17">
    <location>
        <begin position="355"/>
        <end position="382"/>
    </location>
</feature>
<organism evidence="18">
    <name type="scientific">Culicoides sonorensis</name>
    <name type="common">Biting midge</name>
    <dbReference type="NCBI Taxonomy" id="179676"/>
    <lineage>
        <taxon>Eukaryota</taxon>
        <taxon>Metazoa</taxon>
        <taxon>Ecdysozoa</taxon>
        <taxon>Arthropoda</taxon>
        <taxon>Hexapoda</taxon>
        <taxon>Insecta</taxon>
        <taxon>Pterygota</taxon>
        <taxon>Neoptera</taxon>
        <taxon>Endopterygota</taxon>
        <taxon>Diptera</taxon>
        <taxon>Nematocera</taxon>
        <taxon>Chironomoidea</taxon>
        <taxon>Ceratopogonidae</taxon>
        <taxon>Ceratopogoninae</taxon>
        <taxon>Culicoides</taxon>
        <taxon>Monoculicoides</taxon>
    </lineage>
</organism>
<feature type="transmembrane region" description="Helical" evidence="17">
    <location>
        <begin position="486"/>
        <end position="515"/>
    </location>
</feature>
<dbReference type="Pfam" id="PF00209">
    <property type="entry name" value="SNF"/>
    <property type="match status" value="1"/>
</dbReference>
<evidence type="ECO:0000256" key="3">
    <source>
        <dbReference type="ARBA" id="ARBA00022448"/>
    </source>
</evidence>
<dbReference type="PANTHER" id="PTHR11616">
    <property type="entry name" value="SODIUM/CHLORIDE DEPENDENT TRANSPORTER"/>
    <property type="match status" value="1"/>
</dbReference>
<feature type="region of interest" description="Disordered" evidence="16">
    <location>
        <begin position="40"/>
        <end position="68"/>
    </location>
</feature>
<evidence type="ECO:0000256" key="15">
    <source>
        <dbReference type="RuleBase" id="RU003732"/>
    </source>
</evidence>
<evidence type="ECO:0000256" key="2">
    <source>
        <dbReference type="ARBA" id="ARBA00006459"/>
    </source>
</evidence>
<keyword evidence="4 15" id="KW-0812">Transmembrane</keyword>
<keyword evidence="5 15" id="KW-0769">Symport</keyword>
<feature type="transmembrane region" description="Helical" evidence="17">
    <location>
        <begin position="277"/>
        <end position="300"/>
    </location>
</feature>
<feature type="binding site" evidence="14">
    <location>
        <position position="429"/>
    </location>
    <ligand>
        <name>Na(+)</name>
        <dbReference type="ChEBI" id="CHEBI:29101"/>
        <label>1</label>
    </ligand>
</feature>
<dbReference type="PANTHER" id="PTHR11616:SF321">
    <property type="entry name" value="SODIUM-DEPENDENT NUTRIENT AMINO ACID TRANSPORTER 1-RELATED"/>
    <property type="match status" value="1"/>
</dbReference>
<dbReference type="OMA" id="PNWGPAD"/>
<comment type="similarity">
    <text evidence="2 15">Belongs to the sodium:neurotransmitter symporter (SNF) (TC 2.A.22) family.</text>
</comment>
<evidence type="ECO:0000256" key="12">
    <source>
        <dbReference type="ARBA" id="ARBA00023201"/>
    </source>
</evidence>
<feature type="transmembrane region" description="Helical" evidence="17">
    <location>
        <begin position="545"/>
        <end position="566"/>
    </location>
</feature>
<evidence type="ECO:0000256" key="4">
    <source>
        <dbReference type="ARBA" id="ARBA00022692"/>
    </source>
</evidence>
<dbReference type="GO" id="GO:0005886">
    <property type="term" value="C:plasma membrane"/>
    <property type="evidence" value="ECO:0007669"/>
    <property type="project" value="TreeGrafter"/>
</dbReference>
<feature type="transmembrane region" description="Helical" evidence="17">
    <location>
        <begin position="457"/>
        <end position="474"/>
    </location>
</feature>
<dbReference type="InterPro" id="IPR000175">
    <property type="entry name" value="Na/ntran_symport"/>
</dbReference>
<keyword evidence="3 15" id="KW-0813">Transport</keyword>
<keyword evidence="6" id="KW-0029">Amino-acid transport</keyword>
<evidence type="ECO:0000256" key="16">
    <source>
        <dbReference type="SAM" id="MobiDB-lite"/>
    </source>
</evidence>
<dbReference type="InterPro" id="IPR037272">
    <property type="entry name" value="SNS_sf"/>
</dbReference>
<evidence type="ECO:0000256" key="13">
    <source>
        <dbReference type="ARBA" id="ARBA00037785"/>
    </source>
</evidence>
<evidence type="ECO:0000256" key="5">
    <source>
        <dbReference type="ARBA" id="ARBA00022847"/>
    </source>
</evidence>
<gene>
    <name evidence="18" type="primary">CSON000977</name>
</gene>
<keyword evidence="9" id="KW-0406">Ion transport</keyword>
<dbReference type="AlphaFoldDB" id="A0A336LVC3"/>
<feature type="transmembrane region" description="Helical" evidence="17">
    <location>
        <begin position="76"/>
        <end position="93"/>
    </location>
</feature>
<keyword evidence="11" id="KW-0325">Glycoprotein</keyword>
<dbReference type="VEuPathDB" id="VectorBase:CSON000977"/>
<dbReference type="GO" id="GO:0005283">
    <property type="term" value="F:amino acid:sodium symporter activity"/>
    <property type="evidence" value="ECO:0007669"/>
    <property type="project" value="TreeGrafter"/>
</dbReference>
<dbReference type="PRINTS" id="PR00176">
    <property type="entry name" value="NANEUSMPORT"/>
</dbReference>
<evidence type="ECO:0000256" key="10">
    <source>
        <dbReference type="ARBA" id="ARBA00023136"/>
    </source>
</evidence>
<evidence type="ECO:0000256" key="8">
    <source>
        <dbReference type="ARBA" id="ARBA00023053"/>
    </source>
</evidence>
<comment type="subcellular location">
    <subcellularLocation>
        <location evidence="1">Membrane</location>
        <topology evidence="1">Multi-pass membrane protein</topology>
    </subcellularLocation>
</comment>
<feature type="binding site" evidence="14">
    <location>
        <position position="87"/>
    </location>
    <ligand>
        <name>Na(+)</name>
        <dbReference type="ChEBI" id="CHEBI:29101"/>
        <label>1</label>
    </ligand>
</feature>
<name>A0A336LVC3_CULSO</name>
<keyword evidence="7 17" id="KW-1133">Transmembrane helix</keyword>
<evidence type="ECO:0000256" key="9">
    <source>
        <dbReference type="ARBA" id="ARBA00023065"/>
    </source>
</evidence>
<feature type="binding site" evidence="14">
    <location>
        <position position="91"/>
    </location>
    <ligand>
        <name>Na(+)</name>
        <dbReference type="ChEBI" id="CHEBI:29101"/>
        <label>1</label>
    </ligand>
</feature>
<feature type="transmembrane region" description="Helical" evidence="17">
    <location>
        <begin position="247"/>
        <end position="265"/>
    </location>
</feature>